<keyword evidence="1" id="KW-0812">Transmembrane</keyword>
<organism evidence="2 3">
    <name type="scientific">Gimesia maris</name>
    <dbReference type="NCBI Taxonomy" id="122"/>
    <lineage>
        <taxon>Bacteria</taxon>
        <taxon>Pseudomonadati</taxon>
        <taxon>Planctomycetota</taxon>
        <taxon>Planctomycetia</taxon>
        <taxon>Planctomycetales</taxon>
        <taxon>Planctomycetaceae</taxon>
        <taxon>Gimesia</taxon>
    </lineage>
</organism>
<feature type="transmembrane region" description="Helical" evidence="1">
    <location>
        <begin position="29"/>
        <end position="49"/>
    </location>
</feature>
<name>A0ABX5YFJ4_9PLAN</name>
<evidence type="ECO:0000313" key="2">
    <source>
        <dbReference type="EMBL" id="QEG14450.1"/>
    </source>
</evidence>
<reference evidence="2 3" key="1">
    <citation type="submission" date="2019-08" db="EMBL/GenBank/DDBJ databases">
        <title>Deep-cultivation of Planctomycetes and their phenomic and genomic characterization uncovers novel biology.</title>
        <authorList>
            <person name="Wiegand S."/>
            <person name="Jogler M."/>
            <person name="Boedeker C."/>
            <person name="Pinto D."/>
            <person name="Vollmers J."/>
            <person name="Rivas-Marin E."/>
            <person name="Kohn T."/>
            <person name="Peeters S.H."/>
            <person name="Heuer A."/>
            <person name="Rast P."/>
            <person name="Oberbeckmann S."/>
            <person name="Bunk B."/>
            <person name="Jeske O."/>
            <person name="Meyerdierks A."/>
            <person name="Storesund J.E."/>
            <person name="Kallscheuer N."/>
            <person name="Luecker S."/>
            <person name="Lage O.M."/>
            <person name="Pohl T."/>
            <person name="Merkel B.J."/>
            <person name="Hornburger P."/>
            <person name="Mueller R.-W."/>
            <person name="Bruemmer F."/>
            <person name="Labrenz M."/>
            <person name="Spormann A.M."/>
            <person name="Op den Camp H."/>
            <person name="Overmann J."/>
            <person name="Amann R."/>
            <person name="Jetten M.S.M."/>
            <person name="Mascher T."/>
            <person name="Medema M.H."/>
            <person name="Devos D.P."/>
            <person name="Kaster A.-K."/>
            <person name="Ovreas L."/>
            <person name="Rohde M."/>
            <person name="Galperin M.Y."/>
            <person name="Jogler C."/>
        </authorList>
    </citation>
    <scope>NUCLEOTIDE SEQUENCE [LARGE SCALE GENOMIC DNA]</scope>
    <source>
        <strain evidence="2 3">DSM 8797</strain>
    </source>
</reference>
<dbReference type="EMBL" id="CP042910">
    <property type="protein sequence ID" value="QEG14450.1"/>
    <property type="molecule type" value="Genomic_DNA"/>
</dbReference>
<evidence type="ECO:0000313" key="3">
    <source>
        <dbReference type="Proteomes" id="UP000322887"/>
    </source>
</evidence>
<keyword evidence="3" id="KW-1185">Reference proteome</keyword>
<protein>
    <submittedName>
        <fullName evidence="2">Uncharacterized protein</fullName>
    </submittedName>
</protein>
<gene>
    <name evidence="2" type="ORF">GmarT_02850</name>
</gene>
<keyword evidence="1" id="KW-0472">Membrane</keyword>
<keyword evidence="1" id="KW-1133">Transmembrane helix</keyword>
<proteinExistence type="predicted"/>
<accession>A0ABX5YFJ4</accession>
<sequence>MDQLKSGSGLTVNPKIFNVQYFNLNGCGLFWYLLSGVKFKVFLSARILIL</sequence>
<dbReference type="Proteomes" id="UP000322887">
    <property type="component" value="Chromosome"/>
</dbReference>
<evidence type="ECO:0000256" key="1">
    <source>
        <dbReference type="SAM" id="Phobius"/>
    </source>
</evidence>